<gene>
    <name evidence="1" type="ORF">POTOM_060083</name>
</gene>
<reference evidence="1" key="1">
    <citation type="journal article" date="2020" name="bioRxiv">
        <title>Hybrid origin of Populus tomentosa Carr. identified through genome sequencing and phylogenomic analysis.</title>
        <authorList>
            <person name="An X."/>
            <person name="Gao K."/>
            <person name="Chen Z."/>
            <person name="Li J."/>
            <person name="Yang X."/>
            <person name="Yang X."/>
            <person name="Zhou J."/>
            <person name="Guo T."/>
            <person name="Zhao T."/>
            <person name="Huang S."/>
            <person name="Miao D."/>
            <person name="Khan W.U."/>
            <person name="Rao P."/>
            <person name="Ye M."/>
            <person name="Lei B."/>
            <person name="Liao W."/>
            <person name="Wang J."/>
            <person name="Ji L."/>
            <person name="Li Y."/>
            <person name="Guo B."/>
            <person name="Mustafa N.S."/>
            <person name="Li S."/>
            <person name="Yun Q."/>
            <person name="Keller S.R."/>
            <person name="Mao J."/>
            <person name="Zhang R."/>
            <person name="Strauss S.H."/>
        </authorList>
    </citation>
    <scope>NUCLEOTIDE SEQUENCE</scope>
    <source>
        <strain evidence="1">GM15</strain>
        <tissue evidence="1">Leaf</tissue>
    </source>
</reference>
<name>A0A8X8C187_POPTO</name>
<evidence type="ECO:0000313" key="2">
    <source>
        <dbReference type="Proteomes" id="UP000886885"/>
    </source>
</evidence>
<dbReference type="AlphaFoldDB" id="A0A8X8C187"/>
<dbReference type="EMBL" id="JAAWWB010000369">
    <property type="protein sequence ID" value="KAG6736970.1"/>
    <property type="molecule type" value="Genomic_DNA"/>
</dbReference>
<comment type="caution">
    <text evidence="1">The sequence shown here is derived from an EMBL/GenBank/DDBJ whole genome shotgun (WGS) entry which is preliminary data.</text>
</comment>
<dbReference type="Proteomes" id="UP000886885">
    <property type="component" value="Unassembled WGS sequence"/>
</dbReference>
<evidence type="ECO:0000313" key="1">
    <source>
        <dbReference type="EMBL" id="KAG6736970.1"/>
    </source>
</evidence>
<organism evidence="1 2">
    <name type="scientific">Populus tomentosa</name>
    <name type="common">Chinese white poplar</name>
    <dbReference type="NCBI Taxonomy" id="118781"/>
    <lineage>
        <taxon>Eukaryota</taxon>
        <taxon>Viridiplantae</taxon>
        <taxon>Streptophyta</taxon>
        <taxon>Embryophyta</taxon>
        <taxon>Tracheophyta</taxon>
        <taxon>Spermatophyta</taxon>
        <taxon>Magnoliopsida</taxon>
        <taxon>eudicotyledons</taxon>
        <taxon>Gunneridae</taxon>
        <taxon>Pentapetalae</taxon>
        <taxon>rosids</taxon>
        <taxon>fabids</taxon>
        <taxon>Malpighiales</taxon>
        <taxon>Salicaceae</taxon>
        <taxon>Saliceae</taxon>
        <taxon>Populus</taxon>
    </lineage>
</organism>
<sequence>MPSRRRHPDLVAILHVKRSFDYFCILPPELHFLLQHANTWEDLSISTLVAPNNTLPSLTWRCGHQFPLQTPIFTHCLLWELIITFPVKQHVCRGRRGNMGQWRRLWKTVPGEMHQCSCPENLSSGPNHSGFDEEEEQLLQDKVQAAELSPQSAVVFLNIVSLQHANTPEDLSISTLIAPGNTLPSLNWRCGHQFPLQTPIFTHCLLWELIITFPVKQHVCRGRRGNMGQWCRLWKTVPGEMHQCSCPENLSSGPNHSGFDEEEEERLLQDKVQAVEIKPM</sequence>
<keyword evidence="2" id="KW-1185">Reference proteome</keyword>
<protein>
    <submittedName>
        <fullName evidence="1">Uncharacterized protein</fullName>
    </submittedName>
</protein>
<accession>A0A8X8C187</accession>
<proteinExistence type="predicted"/>